<dbReference type="EMBL" id="BAAAQX010000044">
    <property type="protein sequence ID" value="GAA2214772.1"/>
    <property type="molecule type" value="Genomic_DNA"/>
</dbReference>
<organism evidence="2 3">
    <name type="scientific">Nonomuraea monospora</name>
    <dbReference type="NCBI Taxonomy" id="568818"/>
    <lineage>
        <taxon>Bacteria</taxon>
        <taxon>Bacillati</taxon>
        <taxon>Actinomycetota</taxon>
        <taxon>Actinomycetes</taxon>
        <taxon>Streptosporangiales</taxon>
        <taxon>Streptosporangiaceae</taxon>
        <taxon>Nonomuraea</taxon>
    </lineage>
</organism>
<evidence type="ECO:0000313" key="2">
    <source>
        <dbReference type="EMBL" id="GAA2214772.1"/>
    </source>
</evidence>
<proteinExistence type="predicted"/>
<dbReference type="Proteomes" id="UP001499843">
    <property type="component" value="Unassembled WGS sequence"/>
</dbReference>
<evidence type="ECO:0000313" key="3">
    <source>
        <dbReference type="Proteomes" id="UP001499843"/>
    </source>
</evidence>
<feature type="region of interest" description="Disordered" evidence="1">
    <location>
        <begin position="1"/>
        <end position="28"/>
    </location>
</feature>
<accession>A0ABP5PSW9</accession>
<comment type="caution">
    <text evidence="2">The sequence shown here is derived from an EMBL/GenBank/DDBJ whole genome shotgun (WGS) entry which is preliminary data.</text>
</comment>
<evidence type="ECO:0000256" key="1">
    <source>
        <dbReference type="SAM" id="MobiDB-lite"/>
    </source>
</evidence>
<reference evidence="3" key="1">
    <citation type="journal article" date="2019" name="Int. J. Syst. Evol. Microbiol.">
        <title>The Global Catalogue of Microorganisms (GCM) 10K type strain sequencing project: providing services to taxonomists for standard genome sequencing and annotation.</title>
        <authorList>
            <consortium name="The Broad Institute Genomics Platform"/>
            <consortium name="The Broad Institute Genome Sequencing Center for Infectious Disease"/>
            <person name="Wu L."/>
            <person name="Ma J."/>
        </authorList>
    </citation>
    <scope>NUCLEOTIDE SEQUENCE [LARGE SCALE GENOMIC DNA]</scope>
    <source>
        <strain evidence="3">JCM 16114</strain>
    </source>
</reference>
<sequence length="157" mass="16403">MVNGRRVGLPGQPDVEQPPSRDGRAGTPLASWRADRTLNLVRAATVGSTAALTGGLAGGLAAGLTDTPAFGLAVGTSYALTFGVTAGLAAGRHHAWMAYLIATTRLALAGHLPRALMSFLDDAHRLGLLRAVGPIYQFRHAELQDHLAGDTAFRDPR</sequence>
<gene>
    <name evidence="2" type="ORF">GCM10009850_102380</name>
</gene>
<protein>
    <submittedName>
        <fullName evidence="2">Uncharacterized protein</fullName>
    </submittedName>
</protein>
<keyword evidence="3" id="KW-1185">Reference proteome</keyword>
<name>A0ABP5PSW9_9ACTN</name>